<protein>
    <submittedName>
        <fullName evidence="3">DUF4157 domain-containing protein</fullName>
    </submittedName>
</protein>
<gene>
    <name evidence="3" type="ORF">ACFO0D_17050</name>
</gene>
<proteinExistence type="predicted"/>
<dbReference type="Proteomes" id="UP001595952">
    <property type="component" value="Unassembled WGS sequence"/>
</dbReference>
<comment type="caution">
    <text evidence="3">The sequence shown here is derived from an EMBL/GenBank/DDBJ whole genome shotgun (WGS) entry which is preliminary data.</text>
</comment>
<evidence type="ECO:0000313" key="3">
    <source>
        <dbReference type="EMBL" id="MFC4640038.1"/>
    </source>
</evidence>
<feature type="region of interest" description="Disordered" evidence="1">
    <location>
        <begin position="1"/>
        <end position="39"/>
    </location>
</feature>
<evidence type="ECO:0000313" key="4">
    <source>
        <dbReference type="Proteomes" id="UP001595952"/>
    </source>
</evidence>
<dbReference type="EMBL" id="JBHSEI010000012">
    <property type="protein sequence ID" value="MFC4640038.1"/>
    <property type="molecule type" value="Genomic_DNA"/>
</dbReference>
<sequence>MQRLSREAQQQARLQQAVHRLTSRPVSAQRQAVQAPLRAATLDRQERSGLQKRQHDLQAQLKALALPPGLIEAAPAKPPESAAASPRPVRPATPGDWVAVMRASAEEVEGQRLDIRQQAQLTALQRQAAHQIAQGFRSDRSTGKERHETYGLYLAALQRHPLSAHVGRVVLGLIPPGERAALQRAVDTAVHRDQLQAAQATQVQQALTLQRQLADLAAEASQPLLQRIEARRGSGNPLPEAIRRHLEQGLNHDLSRVRIHDDIEADKLAKSVGAVAFTTGTDIYFRSGHFRPNTKSGLALLAHEVTHTVQQAQGRVAGGIDPDAGLESEAQVTGARLARTFTPTSFLKTPPERSQQVSRSLAPLTPSHAAQRLAVQRQGLQRSLWGDWWKGFQNKALEGALELAARVPNGQVIVSAFKRSQAVFQKIFANPGQFFSRLFTSVRNGFQSFRKNIAVHLKTALLDWLTGTTVAATGGVIAFPKSLDGKELLGFGMNLVGLNTGTLIARLGQRYGAANVHKVQGQLAVLQQARGGLHKLNEFRSLDSRAKDGMLSAAKTYAVQTVAQQAVVWVGGFLATGGLGPVAKAAFSLISTFLQNARTFGQVATGVLDSVQDIANGQTAGAARIIETNLGRVTGLVLKFVSRLLGLDKIGGALRRGLSAVQKPINTAIDRIVGSRPVQAVFQKLKGVGSAVREKAQEWWQSLTVDNVFTARVRGGTERHTVSFKPWQGTPRLTLASRELPLLDQFAELRRLATQAGTLATVDPVLDAIERYALPAETQLRAEPNKTRARATAQQLLLRIRQDLINGQVYLHVSSQLPVQDLPRAVPYAQARRAGYTGHHVPPVELAQQMLNAVRALKGKIGRSRLTSSQPTLAGQARQLLEDREQVFTRNLAGHGGQLMTIEISHTAHMYCTSKFGVHNVNLNVAAVQSLLDQEAAGAVTQETLLITRPNGGVAASFKGQDWAAALGAVRQRMGSAVTVTGKVIRLNRTTSSTEQAVEDILQQFRLVETSGLGNQRQVRVVLNRTLAELNDTFVRTQQAALPMGLRQVAEALKTSLKDGPHPQHAAILNAYPALAQHSWASLSDPLVIQ</sequence>
<dbReference type="RefSeq" id="WP_380063028.1">
    <property type="nucleotide sequence ID" value="NZ_JBHSEI010000012.1"/>
</dbReference>
<keyword evidence="4" id="KW-1185">Reference proteome</keyword>
<accession>A0ABV9IDK6</accession>
<feature type="compositionally biased region" description="Low complexity" evidence="1">
    <location>
        <begin position="7"/>
        <end position="20"/>
    </location>
</feature>
<feature type="domain" description="eCIS core" evidence="2">
    <location>
        <begin position="237"/>
        <end position="314"/>
    </location>
</feature>
<evidence type="ECO:0000256" key="1">
    <source>
        <dbReference type="SAM" id="MobiDB-lite"/>
    </source>
</evidence>
<evidence type="ECO:0000259" key="2">
    <source>
        <dbReference type="Pfam" id="PF13699"/>
    </source>
</evidence>
<name>A0ABV9IDK6_9DEIO</name>
<dbReference type="InterPro" id="IPR025295">
    <property type="entry name" value="eCIS_core_dom"/>
</dbReference>
<dbReference type="Pfam" id="PF13699">
    <property type="entry name" value="eCIS_core"/>
    <property type="match status" value="1"/>
</dbReference>
<feature type="region of interest" description="Disordered" evidence="1">
    <location>
        <begin position="72"/>
        <end position="91"/>
    </location>
</feature>
<reference evidence="4" key="1">
    <citation type="journal article" date="2019" name="Int. J. Syst. Evol. Microbiol.">
        <title>The Global Catalogue of Microorganisms (GCM) 10K type strain sequencing project: providing services to taxonomists for standard genome sequencing and annotation.</title>
        <authorList>
            <consortium name="The Broad Institute Genomics Platform"/>
            <consortium name="The Broad Institute Genome Sequencing Center for Infectious Disease"/>
            <person name="Wu L."/>
            <person name="Ma J."/>
        </authorList>
    </citation>
    <scope>NUCLEOTIDE SEQUENCE [LARGE SCALE GENOMIC DNA]</scope>
    <source>
        <strain evidence="4">CCUG 55995</strain>
    </source>
</reference>
<organism evidence="3 4">
    <name type="scientific">Deinococcus hohokamensis</name>
    <dbReference type="NCBI Taxonomy" id="309883"/>
    <lineage>
        <taxon>Bacteria</taxon>
        <taxon>Thermotogati</taxon>
        <taxon>Deinococcota</taxon>
        <taxon>Deinococci</taxon>
        <taxon>Deinococcales</taxon>
        <taxon>Deinococcaceae</taxon>
        <taxon>Deinococcus</taxon>
    </lineage>
</organism>